<reference evidence="2 3" key="2">
    <citation type="submission" date="2012-02" db="EMBL/GenBank/DDBJ databases">
        <title>Improved High-Quality Draft sequence of Desulfobacter postgatei 2ac9.</title>
        <authorList>
            <consortium name="US DOE Joint Genome Institute"/>
            <person name="Lucas S."/>
            <person name="Han J."/>
            <person name="Lapidus A."/>
            <person name="Cheng J.-F."/>
            <person name="Goodwin L."/>
            <person name="Pitluck S."/>
            <person name="Peters L."/>
            <person name="Ovchinnikova G."/>
            <person name="Held B."/>
            <person name="Detter J.C."/>
            <person name="Han C."/>
            <person name="Tapia R."/>
            <person name="Land M."/>
            <person name="Hauser L."/>
            <person name="Kyrpides N."/>
            <person name="Ivanova N."/>
            <person name="Pagani I."/>
            <person name="Orellana R."/>
            <person name="Lovley D."/>
            <person name="Woyke T."/>
        </authorList>
    </citation>
    <scope>NUCLEOTIDE SEQUENCE [LARGE SCALE GENOMIC DNA]</scope>
    <source>
        <strain evidence="2 3">2ac9</strain>
    </source>
</reference>
<keyword evidence="1" id="KW-0812">Transmembrane</keyword>
<name>I5B118_9BACT</name>
<proteinExistence type="predicted"/>
<dbReference type="EMBL" id="CM001488">
    <property type="protein sequence ID" value="EIM63181.1"/>
    <property type="molecule type" value="Genomic_DNA"/>
</dbReference>
<evidence type="ECO:0000313" key="2">
    <source>
        <dbReference type="EMBL" id="EIM63181.1"/>
    </source>
</evidence>
<protein>
    <submittedName>
        <fullName evidence="2">Uncharacterized protein</fullName>
    </submittedName>
</protein>
<dbReference type="AlphaFoldDB" id="I5B118"/>
<feature type="transmembrane region" description="Helical" evidence="1">
    <location>
        <begin position="6"/>
        <end position="26"/>
    </location>
</feature>
<organism evidence="2 3">
    <name type="scientific">Desulfobacter postgatei 2ac9</name>
    <dbReference type="NCBI Taxonomy" id="879212"/>
    <lineage>
        <taxon>Bacteria</taxon>
        <taxon>Pseudomonadati</taxon>
        <taxon>Thermodesulfobacteriota</taxon>
        <taxon>Desulfobacteria</taxon>
        <taxon>Desulfobacterales</taxon>
        <taxon>Desulfobacteraceae</taxon>
        <taxon>Desulfobacter</taxon>
    </lineage>
</organism>
<dbReference type="STRING" id="879212.DespoDRAFT_01217"/>
<reference evidence="2 3" key="1">
    <citation type="submission" date="2011-09" db="EMBL/GenBank/DDBJ databases">
        <authorList>
            <consortium name="US DOE Joint Genome Institute (JGI-PGF)"/>
            <person name="Lucas S."/>
            <person name="Han J."/>
            <person name="Lapidus A."/>
            <person name="Cheng J.-F."/>
            <person name="Goodwin L."/>
            <person name="Pitluck S."/>
            <person name="Peters L."/>
            <person name="Land M.L."/>
            <person name="Hauser L."/>
            <person name="Orellana R."/>
            <person name="Lovley D."/>
            <person name="Woyke T.J."/>
        </authorList>
    </citation>
    <scope>NUCLEOTIDE SEQUENCE [LARGE SCALE GENOMIC DNA]</scope>
    <source>
        <strain evidence="2 3">2ac9</strain>
    </source>
</reference>
<keyword evidence="1" id="KW-0472">Membrane</keyword>
<dbReference type="RefSeq" id="WP_004072208.1">
    <property type="nucleotide sequence ID" value="NZ_CM001488.1"/>
</dbReference>
<dbReference type="Proteomes" id="UP000005778">
    <property type="component" value="Chromosome"/>
</dbReference>
<sequence length="56" mass="6198">MSKNLIILTISIVVAISISIGVYFVVSGDSEPEWKKIEAQEKKVGVNRKNVLELPN</sequence>
<keyword evidence="3" id="KW-1185">Reference proteome</keyword>
<evidence type="ECO:0000256" key="1">
    <source>
        <dbReference type="SAM" id="Phobius"/>
    </source>
</evidence>
<accession>I5B118</accession>
<gene>
    <name evidence="2" type="ORF">DespoDRAFT_01217</name>
</gene>
<dbReference type="HOGENOM" id="CLU_3024769_0_0_7"/>
<keyword evidence="1" id="KW-1133">Transmembrane helix</keyword>
<evidence type="ECO:0000313" key="3">
    <source>
        <dbReference type="Proteomes" id="UP000005778"/>
    </source>
</evidence>